<accession>A0AAW2TGR7</accession>
<evidence type="ECO:0000313" key="2">
    <source>
        <dbReference type="EMBL" id="KAL0404140.1"/>
    </source>
</evidence>
<proteinExistence type="predicted"/>
<dbReference type="AlphaFoldDB" id="A0AAW2TGR7"/>
<comment type="caution">
    <text evidence="2">The sequence shown here is derived from an EMBL/GenBank/DDBJ whole genome shotgun (WGS) entry which is preliminary data.</text>
</comment>
<reference evidence="2" key="1">
    <citation type="submission" date="2020-06" db="EMBL/GenBank/DDBJ databases">
        <authorList>
            <person name="Li T."/>
            <person name="Hu X."/>
            <person name="Zhang T."/>
            <person name="Song X."/>
            <person name="Zhang H."/>
            <person name="Dai N."/>
            <person name="Sheng W."/>
            <person name="Hou X."/>
            <person name="Wei L."/>
        </authorList>
    </citation>
    <scope>NUCLEOTIDE SEQUENCE</scope>
    <source>
        <strain evidence="2">G02</strain>
        <tissue evidence="2">Leaf</tissue>
    </source>
</reference>
<protein>
    <submittedName>
        <fullName evidence="2">Uncharacterized protein</fullName>
    </submittedName>
</protein>
<feature type="region of interest" description="Disordered" evidence="1">
    <location>
        <begin position="35"/>
        <end position="57"/>
    </location>
</feature>
<name>A0AAW2TGR7_SESRA</name>
<reference evidence="2" key="2">
    <citation type="journal article" date="2024" name="Plant">
        <title>Genomic evolution and insights into agronomic trait innovations of Sesamum species.</title>
        <authorList>
            <person name="Miao H."/>
            <person name="Wang L."/>
            <person name="Qu L."/>
            <person name="Liu H."/>
            <person name="Sun Y."/>
            <person name="Le M."/>
            <person name="Wang Q."/>
            <person name="Wei S."/>
            <person name="Zheng Y."/>
            <person name="Lin W."/>
            <person name="Duan Y."/>
            <person name="Cao H."/>
            <person name="Xiong S."/>
            <person name="Wang X."/>
            <person name="Wei L."/>
            <person name="Li C."/>
            <person name="Ma Q."/>
            <person name="Ju M."/>
            <person name="Zhao R."/>
            <person name="Li G."/>
            <person name="Mu C."/>
            <person name="Tian Q."/>
            <person name="Mei H."/>
            <person name="Zhang T."/>
            <person name="Gao T."/>
            <person name="Zhang H."/>
        </authorList>
    </citation>
    <scope>NUCLEOTIDE SEQUENCE</scope>
    <source>
        <strain evidence="2">G02</strain>
    </source>
</reference>
<evidence type="ECO:0000256" key="1">
    <source>
        <dbReference type="SAM" id="MobiDB-lite"/>
    </source>
</evidence>
<dbReference type="EMBL" id="JACGWJ010000008">
    <property type="protein sequence ID" value="KAL0404140.1"/>
    <property type="molecule type" value="Genomic_DNA"/>
</dbReference>
<gene>
    <name evidence="2" type="ORF">Sradi_2054800</name>
</gene>
<sequence length="57" mass="6547">MNPTAILYPMFRVYQFERVSKGELFGWRTSLEIRQGGPRPTTVQSHGPYYFPSPGPT</sequence>
<organism evidence="2">
    <name type="scientific">Sesamum radiatum</name>
    <name type="common">Black benniseed</name>
    <dbReference type="NCBI Taxonomy" id="300843"/>
    <lineage>
        <taxon>Eukaryota</taxon>
        <taxon>Viridiplantae</taxon>
        <taxon>Streptophyta</taxon>
        <taxon>Embryophyta</taxon>
        <taxon>Tracheophyta</taxon>
        <taxon>Spermatophyta</taxon>
        <taxon>Magnoliopsida</taxon>
        <taxon>eudicotyledons</taxon>
        <taxon>Gunneridae</taxon>
        <taxon>Pentapetalae</taxon>
        <taxon>asterids</taxon>
        <taxon>lamiids</taxon>
        <taxon>Lamiales</taxon>
        <taxon>Pedaliaceae</taxon>
        <taxon>Sesamum</taxon>
    </lineage>
</organism>